<evidence type="ECO:0000259" key="8">
    <source>
        <dbReference type="Pfam" id="PF01343"/>
    </source>
</evidence>
<dbReference type="GO" id="GO:0006465">
    <property type="term" value="P:signal peptide processing"/>
    <property type="evidence" value="ECO:0007669"/>
    <property type="project" value="InterPro"/>
</dbReference>
<dbReference type="InterPro" id="IPR004635">
    <property type="entry name" value="Pept_S49_SppA"/>
</dbReference>
<dbReference type="PANTHER" id="PTHR33209:SF1">
    <property type="entry name" value="PEPTIDASE S49 DOMAIN-CONTAINING PROTEIN"/>
    <property type="match status" value="1"/>
</dbReference>
<dbReference type="Proteomes" id="UP000234483">
    <property type="component" value="Unassembled WGS sequence"/>
</dbReference>
<feature type="active site" description="Proton donor/acceptor" evidence="7">
    <location>
        <position position="189"/>
    </location>
</feature>
<dbReference type="PANTHER" id="PTHR33209">
    <property type="entry name" value="PROTEASE 4"/>
    <property type="match status" value="1"/>
</dbReference>
<evidence type="ECO:0000256" key="1">
    <source>
        <dbReference type="ARBA" id="ARBA00004370"/>
    </source>
</evidence>
<reference evidence="9 12" key="2">
    <citation type="submission" date="2018-01" db="EMBL/GenBank/DDBJ databases">
        <title>Complete genome sequence of Caulobacter flavus RHGG3.</title>
        <authorList>
            <person name="Yang E."/>
        </authorList>
    </citation>
    <scope>NUCLEOTIDE SEQUENCE [LARGE SCALE GENOMIC DNA]</scope>
    <source>
        <strain evidence="9 12">RHGG3</strain>
    </source>
</reference>
<proteinExistence type="inferred from homology"/>
<keyword evidence="4" id="KW-0378">Hydrolase</keyword>
<comment type="subcellular location">
    <subcellularLocation>
        <location evidence="1">Membrane</location>
    </subcellularLocation>
</comment>
<organism evidence="10 11">
    <name type="scientific">Caulobacter flavus</name>
    <dbReference type="NCBI Taxonomy" id="1679497"/>
    <lineage>
        <taxon>Bacteria</taxon>
        <taxon>Pseudomonadati</taxon>
        <taxon>Pseudomonadota</taxon>
        <taxon>Alphaproteobacteria</taxon>
        <taxon>Caulobacterales</taxon>
        <taxon>Caulobacteraceae</taxon>
        <taxon>Caulobacter</taxon>
    </lineage>
</organism>
<reference evidence="10 11" key="1">
    <citation type="submission" date="2017-12" db="EMBL/GenBank/DDBJ databases">
        <title>The genome sequence of Caulobacter flavus CGMCC1 15093.</title>
        <authorList>
            <person name="Gao J."/>
            <person name="Mao X."/>
            <person name="Sun J."/>
        </authorList>
    </citation>
    <scope>NUCLEOTIDE SEQUENCE [LARGE SCALE GENOMIC DNA]</scope>
    <source>
        <strain evidence="10 11">CGMCC1 15093</strain>
    </source>
</reference>
<dbReference type="InterPro" id="IPR029045">
    <property type="entry name" value="ClpP/crotonase-like_dom_sf"/>
</dbReference>
<dbReference type="InterPro" id="IPR002142">
    <property type="entry name" value="Peptidase_S49"/>
</dbReference>
<evidence type="ECO:0000256" key="3">
    <source>
        <dbReference type="ARBA" id="ARBA00022670"/>
    </source>
</evidence>
<dbReference type="AlphaFoldDB" id="A0A2N5CMU0"/>
<dbReference type="OrthoDB" id="9764363at2"/>
<dbReference type="InterPro" id="IPR047217">
    <property type="entry name" value="S49_SppA_67K_type_N"/>
</dbReference>
<keyword evidence="5" id="KW-0720">Serine protease</keyword>
<evidence type="ECO:0000256" key="4">
    <source>
        <dbReference type="ARBA" id="ARBA00022801"/>
    </source>
</evidence>
<dbReference type="InterPro" id="IPR047272">
    <property type="entry name" value="S49_SppA_C"/>
</dbReference>
<evidence type="ECO:0000313" key="10">
    <source>
        <dbReference type="EMBL" id="PLR07449.1"/>
    </source>
</evidence>
<dbReference type="CDD" id="cd07018">
    <property type="entry name" value="S49_SppA_67K_type"/>
    <property type="match status" value="1"/>
</dbReference>
<dbReference type="InterPro" id="IPR004634">
    <property type="entry name" value="Pept_S49_pIV"/>
</dbReference>
<dbReference type="NCBIfam" id="TIGR00705">
    <property type="entry name" value="SppA_67K"/>
    <property type="match status" value="1"/>
</dbReference>
<evidence type="ECO:0000313" key="11">
    <source>
        <dbReference type="Proteomes" id="UP000234483"/>
    </source>
</evidence>
<dbReference type="GO" id="GO:0008236">
    <property type="term" value="F:serine-type peptidase activity"/>
    <property type="evidence" value="ECO:0007669"/>
    <property type="project" value="UniProtKB-KW"/>
</dbReference>
<dbReference type="EMBL" id="CP026100">
    <property type="protein sequence ID" value="AYV47034.1"/>
    <property type="molecule type" value="Genomic_DNA"/>
</dbReference>
<keyword evidence="12" id="KW-1185">Reference proteome</keyword>
<dbReference type="Proteomes" id="UP000281192">
    <property type="component" value="Chromosome"/>
</dbReference>
<feature type="domain" description="Peptidase S49" evidence="8">
    <location>
        <begin position="134"/>
        <end position="268"/>
    </location>
</feature>
<accession>A0A2N5CMU0</accession>
<evidence type="ECO:0000313" key="9">
    <source>
        <dbReference type="EMBL" id="AYV47034.1"/>
    </source>
</evidence>
<dbReference type="PIRSF" id="PIRSF001217">
    <property type="entry name" value="Protease_4_SppA"/>
    <property type="match status" value="1"/>
</dbReference>
<gene>
    <name evidence="10" type="primary">sppA</name>
    <name evidence="9" type="ORF">C1707_12610</name>
    <name evidence="10" type="ORF">CFHF_22740</name>
</gene>
<sequence length="592" mass="62425">MKQFLMTVAGVFVGLVLFLVGVPFILIVLAAGAARPAPVAANSVVQLDLRGGLSDQDSQSPFAAFGGGGQSVMGVIEVLRRAETDDKVKAVFVRLPEGGIAPASADELSQAFKHFRSVGKKPIFAHSQGLYPSGMSTSTYRLGMAASEFWMQPDSSLQAVGVASETMFYKRLFDKYGVKADFEQRYEYKNAVNPYLNSDFTPAHREATLSWMGSVYTSALTAAAKDRNLDPARLIKAIEAGPYSAQQARGLGLIDKVGQVKEAQDAMLARAGKGAKLIEFSDYASRSKKDLPKTGAAIAVIGAEGPIVTGTAGQASPFANDSTIHSDETAKAIYDAIEDKDVKAIVLRVSSPGGSDTASEQILAAVRAAKAAGKPVVVSMGTYAASGGYWISSQASAIVAQPSTLTGSIGVFGGKFALGEALSRFGVDTRQVTVGGDYAGAFGTGQEFTADQRARFSAWMDHIYAGFITRVAEGRKLPVERVREIAKGRVWTGAQAKDLGLVDQLGGFYDAVDKAKALANLKGDVRLKKIGGPKSPFDALEKALGVSSTSMRTVAAAAWILGDPRSEAILDEMAKTRLRSQGASVLADTPTY</sequence>
<evidence type="ECO:0000256" key="7">
    <source>
        <dbReference type="PIRSR" id="PIRSR001217-1"/>
    </source>
</evidence>
<evidence type="ECO:0000256" key="6">
    <source>
        <dbReference type="ARBA" id="ARBA00023136"/>
    </source>
</evidence>
<dbReference type="EMBL" id="PJRQ01000045">
    <property type="protein sequence ID" value="PLR07449.1"/>
    <property type="molecule type" value="Genomic_DNA"/>
</dbReference>
<dbReference type="CDD" id="cd07023">
    <property type="entry name" value="S49_Sppa_N_C"/>
    <property type="match status" value="1"/>
</dbReference>
<evidence type="ECO:0000313" key="12">
    <source>
        <dbReference type="Proteomes" id="UP000281192"/>
    </source>
</evidence>
<dbReference type="SUPFAM" id="SSF52096">
    <property type="entry name" value="ClpP/crotonase"/>
    <property type="match status" value="2"/>
</dbReference>
<name>A0A2N5CMU0_9CAUL</name>
<feature type="domain" description="Peptidase S49" evidence="8">
    <location>
        <begin position="369"/>
        <end position="522"/>
    </location>
</feature>
<dbReference type="GO" id="GO:0016020">
    <property type="term" value="C:membrane"/>
    <property type="evidence" value="ECO:0007669"/>
    <property type="project" value="UniProtKB-SubCell"/>
</dbReference>
<dbReference type="RefSeq" id="WP_101715215.1">
    <property type="nucleotide sequence ID" value="NZ_CP026100.1"/>
</dbReference>
<dbReference type="Pfam" id="PF01343">
    <property type="entry name" value="Peptidase_S49"/>
    <property type="match status" value="2"/>
</dbReference>
<dbReference type="KEGG" id="cfh:C1707_12610"/>
<feature type="active site" description="Nucleophile" evidence="7">
    <location>
        <position position="386"/>
    </location>
</feature>
<comment type="similarity">
    <text evidence="2">Belongs to the peptidase S49 family.</text>
</comment>
<dbReference type="Gene3D" id="6.20.330.10">
    <property type="match status" value="1"/>
</dbReference>
<dbReference type="Gene3D" id="3.90.226.10">
    <property type="entry name" value="2-enoyl-CoA Hydratase, Chain A, domain 1"/>
    <property type="match status" value="3"/>
</dbReference>
<evidence type="ECO:0000256" key="5">
    <source>
        <dbReference type="ARBA" id="ARBA00022825"/>
    </source>
</evidence>
<protein>
    <submittedName>
        <fullName evidence="10">Signal peptide peptidase SppA</fullName>
    </submittedName>
</protein>
<dbReference type="NCBIfam" id="TIGR00706">
    <property type="entry name" value="SppA_dom"/>
    <property type="match status" value="1"/>
</dbReference>
<keyword evidence="6" id="KW-0472">Membrane</keyword>
<evidence type="ECO:0000256" key="2">
    <source>
        <dbReference type="ARBA" id="ARBA00008683"/>
    </source>
</evidence>
<keyword evidence="3" id="KW-0645">Protease</keyword>